<feature type="transmembrane region" description="Helical" evidence="7">
    <location>
        <begin position="155"/>
        <end position="173"/>
    </location>
</feature>
<keyword evidence="5 7" id="KW-1133">Transmembrane helix</keyword>
<feature type="transmembrane region" description="Helical" evidence="7">
    <location>
        <begin position="185"/>
        <end position="203"/>
    </location>
</feature>
<keyword evidence="6 7" id="KW-0472">Membrane</keyword>
<comment type="subcellular location">
    <subcellularLocation>
        <location evidence="1">Endomembrane system</location>
        <topology evidence="1">Multi-pass membrane protein</topology>
    </subcellularLocation>
    <subcellularLocation>
        <location evidence="7">Endoplasmic reticulum membrane</location>
        <topology evidence="7">Multi-pass membrane protein</topology>
    </subcellularLocation>
</comment>
<sequence length="226" mass="26238">MAEPFSVLFSILNGYAHYSGLRGLQRELPRNYPLMPFYRLFGYFGMGCWFWSAMFHTRDFVFTERMDYFAAGASVLYGMYLAPVRVYRLYKPAQKRTLRLWTLTCCAAYAAHFYYLQFIKWDYTYNMAANVVVGALQNGLWTYFSIKQYNQKRSLWAAGPGLIVTWLVMAMSLELLDFPPVLQSIDAHSLWHAATIFPAYMWYKFLLADGKRHVGGAVVGGSRFKE</sequence>
<comment type="function">
    <text evidence="7">Involved in the lipid remodeling steps of GPI-anchor maturation.</text>
</comment>
<feature type="transmembrane region" description="Helical" evidence="7">
    <location>
        <begin position="36"/>
        <end position="56"/>
    </location>
</feature>
<organism evidence="8 9">
    <name type="scientific">Discina gigas</name>
    <dbReference type="NCBI Taxonomy" id="1032678"/>
    <lineage>
        <taxon>Eukaryota</taxon>
        <taxon>Fungi</taxon>
        <taxon>Dikarya</taxon>
        <taxon>Ascomycota</taxon>
        <taxon>Pezizomycotina</taxon>
        <taxon>Pezizomycetes</taxon>
        <taxon>Pezizales</taxon>
        <taxon>Discinaceae</taxon>
        <taxon>Discina</taxon>
    </lineage>
</organism>
<evidence type="ECO:0000256" key="3">
    <source>
        <dbReference type="ARBA" id="ARBA00022692"/>
    </source>
</evidence>
<comment type="caution">
    <text evidence="8">The sequence shown here is derived from an EMBL/GenBank/DDBJ whole genome shotgun (WGS) entry which is preliminary data.</text>
</comment>
<evidence type="ECO:0000256" key="2">
    <source>
        <dbReference type="ARBA" id="ARBA00022502"/>
    </source>
</evidence>
<evidence type="ECO:0000256" key="5">
    <source>
        <dbReference type="ARBA" id="ARBA00022989"/>
    </source>
</evidence>
<gene>
    <name evidence="8" type="ORF">Q9L58_004383</name>
</gene>
<protein>
    <recommendedName>
        <fullName evidence="7">Post-GPI attachment to proteins factor 3</fullName>
    </recommendedName>
</protein>
<evidence type="ECO:0000256" key="4">
    <source>
        <dbReference type="ARBA" id="ARBA00022729"/>
    </source>
</evidence>
<feature type="transmembrane region" description="Helical" evidence="7">
    <location>
        <begin position="68"/>
        <end position="86"/>
    </location>
</feature>
<keyword evidence="4" id="KW-0732">Signal</keyword>
<comment type="similarity">
    <text evidence="7">Belongs to the PGAP3 family.</text>
</comment>
<dbReference type="Proteomes" id="UP001447188">
    <property type="component" value="Unassembled WGS sequence"/>
</dbReference>
<evidence type="ECO:0000256" key="1">
    <source>
        <dbReference type="ARBA" id="ARBA00004127"/>
    </source>
</evidence>
<feature type="transmembrane region" description="Helical" evidence="7">
    <location>
        <begin position="123"/>
        <end position="143"/>
    </location>
</feature>
<dbReference type="Pfam" id="PF04080">
    <property type="entry name" value="Per1"/>
    <property type="match status" value="1"/>
</dbReference>
<dbReference type="PANTHER" id="PTHR13148:SF0">
    <property type="entry name" value="POST-GPI ATTACHMENT TO PROTEINS FACTOR 3"/>
    <property type="match status" value="1"/>
</dbReference>
<keyword evidence="7" id="KW-0256">Endoplasmic reticulum</keyword>
<dbReference type="EMBL" id="JBBBZM010000046">
    <property type="protein sequence ID" value="KAL0636652.1"/>
    <property type="molecule type" value="Genomic_DNA"/>
</dbReference>
<accession>A0ABR3GL50</accession>
<feature type="transmembrane region" description="Helical" evidence="7">
    <location>
        <begin position="98"/>
        <end position="117"/>
    </location>
</feature>
<proteinExistence type="inferred from homology"/>
<keyword evidence="3 7" id="KW-0812">Transmembrane</keyword>
<evidence type="ECO:0000256" key="6">
    <source>
        <dbReference type="ARBA" id="ARBA00023136"/>
    </source>
</evidence>
<reference evidence="8 9" key="1">
    <citation type="submission" date="2024-02" db="EMBL/GenBank/DDBJ databases">
        <title>Discinaceae phylogenomics.</title>
        <authorList>
            <person name="Dirks A.C."/>
            <person name="James T.Y."/>
        </authorList>
    </citation>
    <scope>NUCLEOTIDE SEQUENCE [LARGE SCALE GENOMIC DNA]</scope>
    <source>
        <strain evidence="8 9">ACD0624</strain>
    </source>
</reference>
<dbReference type="PANTHER" id="PTHR13148">
    <property type="entry name" value="PER1-RELATED"/>
    <property type="match status" value="1"/>
</dbReference>
<name>A0ABR3GL50_9PEZI</name>
<evidence type="ECO:0000313" key="8">
    <source>
        <dbReference type="EMBL" id="KAL0636652.1"/>
    </source>
</evidence>
<dbReference type="InterPro" id="IPR007217">
    <property type="entry name" value="Per1-like"/>
</dbReference>
<evidence type="ECO:0000256" key="7">
    <source>
        <dbReference type="RuleBase" id="RU365066"/>
    </source>
</evidence>
<keyword evidence="2 7" id="KW-0337">GPI-anchor biosynthesis</keyword>
<evidence type="ECO:0000313" key="9">
    <source>
        <dbReference type="Proteomes" id="UP001447188"/>
    </source>
</evidence>
<keyword evidence="9" id="KW-1185">Reference proteome</keyword>
<feature type="transmembrane region" description="Helical" evidence="7">
    <location>
        <begin position="6"/>
        <end position="24"/>
    </location>
</feature>